<name>A0AAV7UBL3_PLEWA</name>
<dbReference type="Proteomes" id="UP001066276">
    <property type="component" value="Chromosome 3_1"/>
</dbReference>
<organism evidence="2 3">
    <name type="scientific">Pleurodeles waltl</name>
    <name type="common">Iberian ribbed newt</name>
    <dbReference type="NCBI Taxonomy" id="8319"/>
    <lineage>
        <taxon>Eukaryota</taxon>
        <taxon>Metazoa</taxon>
        <taxon>Chordata</taxon>
        <taxon>Craniata</taxon>
        <taxon>Vertebrata</taxon>
        <taxon>Euteleostomi</taxon>
        <taxon>Amphibia</taxon>
        <taxon>Batrachia</taxon>
        <taxon>Caudata</taxon>
        <taxon>Salamandroidea</taxon>
        <taxon>Salamandridae</taxon>
        <taxon>Pleurodelinae</taxon>
        <taxon>Pleurodeles</taxon>
    </lineage>
</organism>
<evidence type="ECO:0000256" key="1">
    <source>
        <dbReference type="SAM" id="MobiDB-lite"/>
    </source>
</evidence>
<sequence length="119" mass="13033">MVPRGRSHRRRCIVDFQPIGLCVERPTQQGASRPRAHQQSAQGDSSYGVRIFSVARASGGGPRPLRALGARRARLQESPKELQESRLSTPPSQSGLWASAGSVPRRVLTTRGERGTYVE</sequence>
<reference evidence="2" key="1">
    <citation type="journal article" date="2022" name="bioRxiv">
        <title>Sequencing and chromosome-scale assembly of the giantPleurodeles waltlgenome.</title>
        <authorList>
            <person name="Brown T."/>
            <person name="Elewa A."/>
            <person name="Iarovenko S."/>
            <person name="Subramanian E."/>
            <person name="Araus A.J."/>
            <person name="Petzold A."/>
            <person name="Susuki M."/>
            <person name="Suzuki K.-i.T."/>
            <person name="Hayashi T."/>
            <person name="Toyoda A."/>
            <person name="Oliveira C."/>
            <person name="Osipova E."/>
            <person name="Leigh N.D."/>
            <person name="Simon A."/>
            <person name="Yun M.H."/>
        </authorList>
    </citation>
    <scope>NUCLEOTIDE SEQUENCE</scope>
    <source>
        <strain evidence="2">20211129_DDA</strain>
        <tissue evidence="2">Liver</tissue>
    </source>
</reference>
<feature type="compositionally biased region" description="Polar residues" evidence="1">
    <location>
        <begin position="26"/>
        <end position="45"/>
    </location>
</feature>
<feature type="region of interest" description="Disordered" evidence="1">
    <location>
        <begin position="25"/>
        <end position="47"/>
    </location>
</feature>
<dbReference type="EMBL" id="JANPWB010000005">
    <property type="protein sequence ID" value="KAJ1186253.1"/>
    <property type="molecule type" value="Genomic_DNA"/>
</dbReference>
<evidence type="ECO:0000313" key="2">
    <source>
        <dbReference type="EMBL" id="KAJ1186253.1"/>
    </source>
</evidence>
<proteinExistence type="predicted"/>
<accession>A0AAV7UBL3</accession>
<feature type="compositionally biased region" description="Basic and acidic residues" evidence="1">
    <location>
        <begin position="74"/>
        <end position="84"/>
    </location>
</feature>
<feature type="region of interest" description="Disordered" evidence="1">
    <location>
        <begin position="73"/>
        <end position="119"/>
    </location>
</feature>
<evidence type="ECO:0000313" key="3">
    <source>
        <dbReference type="Proteomes" id="UP001066276"/>
    </source>
</evidence>
<feature type="compositionally biased region" description="Polar residues" evidence="1">
    <location>
        <begin position="85"/>
        <end position="96"/>
    </location>
</feature>
<comment type="caution">
    <text evidence="2">The sequence shown here is derived from an EMBL/GenBank/DDBJ whole genome shotgun (WGS) entry which is preliminary data.</text>
</comment>
<gene>
    <name evidence="2" type="ORF">NDU88_003036</name>
</gene>
<protein>
    <submittedName>
        <fullName evidence="2">Uncharacterized protein</fullName>
    </submittedName>
</protein>
<keyword evidence="3" id="KW-1185">Reference proteome</keyword>
<dbReference type="AlphaFoldDB" id="A0AAV7UBL3"/>